<evidence type="ECO:0000256" key="1">
    <source>
        <dbReference type="SAM" id="MobiDB-lite"/>
    </source>
</evidence>
<evidence type="ECO:0000313" key="2">
    <source>
        <dbReference type="EMBL" id="KAJ3221557.1"/>
    </source>
</evidence>
<evidence type="ECO:0000313" key="3">
    <source>
        <dbReference type="Proteomes" id="UP001211065"/>
    </source>
</evidence>
<protein>
    <submittedName>
        <fullName evidence="2">Uncharacterized protein</fullName>
    </submittedName>
</protein>
<name>A0AAD5U3F2_9FUNG</name>
<keyword evidence="3" id="KW-1185">Reference proteome</keyword>
<proteinExistence type="predicted"/>
<feature type="region of interest" description="Disordered" evidence="1">
    <location>
        <begin position="86"/>
        <end position="124"/>
    </location>
</feature>
<dbReference type="Proteomes" id="UP001211065">
    <property type="component" value="Unassembled WGS sequence"/>
</dbReference>
<dbReference type="EMBL" id="JADGJW010000223">
    <property type="protein sequence ID" value="KAJ3221557.1"/>
    <property type="molecule type" value="Genomic_DNA"/>
</dbReference>
<accession>A0AAD5U3F2</accession>
<sequence length="156" mass="17734">MSTALERAKLRVQKLKDDRIHTHSTYALNDDAIVKNQVNDIIQLQSRIHLNNTKSNNALNSQLFDKLIENKTLDLNNSLGASQHKKYARKLPSQRTSVITQESSSSLPESNTTEVNNLDEKNGNEVEDTQITSVEVKIFFGFILVKNLKNIFNSFF</sequence>
<comment type="caution">
    <text evidence="2">The sequence shown here is derived from an EMBL/GenBank/DDBJ whole genome shotgun (WGS) entry which is preliminary data.</text>
</comment>
<dbReference type="AlphaFoldDB" id="A0AAD5U3F2"/>
<reference evidence="2" key="1">
    <citation type="submission" date="2020-05" db="EMBL/GenBank/DDBJ databases">
        <title>Phylogenomic resolution of chytrid fungi.</title>
        <authorList>
            <person name="Stajich J.E."/>
            <person name="Amses K."/>
            <person name="Simmons R."/>
            <person name="Seto K."/>
            <person name="Myers J."/>
            <person name="Bonds A."/>
            <person name="Quandt C.A."/>
            <person name="Barry K."/>
            <person name="Liu P."/>
            <person name="Grigoriev I."/>
            <person name="Longcore J.E."/>
            <person name="James T.Y."/>
        </authorList>
    </citation>
    <scope>NUCLEOTIDE SEQUENCE</scope>
    <source>
        <strain evidence="2">JEL0476</strain>
    </source>
</reference>
<feature type="compositionally biased region" description="Polar residues" evidence="1">
    <location>
        <begin position="93"/>
        <end position="116"/>
    </location>
</feature>
<gene>
    <name evidence="2" type="ORF">HK099_003402</name>
</gene>
<organism evidence="2 3">
    <name type="scientific">Clydaea vesicula</name>
    <dbReference type="NCBI Taxonomy" id="447962"/>
    <lineage>
        <taxon>Eukaryota</taxon>
        <taxon>Fungi</taxon>
        <taxon>Fungi incertae sedis</taxon>
        <taxon>Chytridiomycota</taxon>
        <taxon>Chytridiomycota incertae sedis</taxon>
        <taxon>Chytridiomycetes</taxon>
        <taxon>Lobulomycetales</taxon>
        <taxon>Lobulomycetaceae</taxon>
        <taxon>Clydaea</taxon>
    </lineage>
</organism>